<evidence type="ECO:0000259" key="11">
    <source>
        <dbReference type="Pfam" id="PF00149"/>
    </source>
</evidence>
<dbReference type="Proteomes" id="UP000032427">
    <property type="component" value="Chromosome 1"/>
</dbReference>
<keyword evidence="13" id="KW-1185">Reference proteome</keyword>
<dbReference type="GO" id="GO:0008758">
    <property type="term" value="F:UDP-2,3-diacylglucosamine hydrolase activity"/>
    <property type="evidence" value="ECO:0007669"/>
    <property type="project" value="UniProtKB-UniRule"/>
</dbReference>
<dbReference type="Pfam" id="PF00149">
    <property type="entry name" value="Metallophos"/>
    <property type="match status" value="1"/>
</dbReference>
<dbReference type="HOGENOM" id="CLU_074586_0_0_6"/>
<comment type="similarity">
    <text evidence="10">Belongs to the LpxH family.</text>
</comment>
<dbReference type="PANTHER" id="PTHR34990:SF1">
    <property type="entry name" value="UDP-2,3-DIACYLGLUCOSAMINE HYDROLASE"/>
    <property type="match status" value="1"/>
</dbReference>
<evidence type="ECO:0000256" key="2">
    <source>
        <dbReference type="ARBA" id="ARBA00022516"/>
    </source>
</evidence>
<comment type="cofactor">
    <cofactor evidence="10">
        <name>Mn(2+)</name>
        <dbReference type="ChEBI" id="CHEBI:29035"/>
    </cofactor>
    <text evidence="10">Binds 2 Mn(2+) ions per subunit in a binuclear metal center.</text>
</comment>
<dbReference type="InterPro" id="IPR010138">
    <property type="entry name" value="UDP-diacylglucosamine_Hdrlase"/>
</dbReference>
<dbReference type="GO" id="GO:0009245">
    <property type="term" value="P:lipid A biosynthetic process"/>
    <property type="evidence" value="ECO:0007669"/>
    <property type="project" value="UniProtKB-UniRule"/>
</dbReference>
<evidence type="ECO:0000256" key="3">
    <source>
        <dbReference type="ARBA" id="ARBA00022519"/>
    </source>
</evidence>
<keyword evidence="7 10" id="KW-0443">Lipid metabolism</keyword>
<dbReference type="Gene3D" id="3.60.21.10">
    <property type="match status" value="1"/>
</dbReference>
<keyword evidence="1 10" id="KW-1003">Cell membrane</keyword>
<comment type="caution">
    <text evidence="10">Lacks conserved residue(s) required for the propagation of feature annotation.</text>
</comment>
<feature type="binding site" evidence="10">
    <location>
        <position position="167"/>
    </location>
    <ligand>
        <name>substrate</name>
    </ligand>
</feature>
<dbReference type="GO" id="GO:0005737">
    <property type="term" value="C:cytoplasm"/>
    <property type="evidence" value="ECO:0007669"/>
    <property type="project" value="InterPro"/>
</dbReference>
<dbReference type="GeneID" id="28541269"/>
<keyword evidence="5 10" id="KW-0479">Metal-binding</keyword>
<evidence type="ECO:0000313" key="12">
    <source>
        <dbReference type="EMBL" id="CED71775.1"/>
    </source>
</evidence>
<organism evidence="12 13">
    <name type="scientific">Aliivibrio wodanis</name>
    <dbReference type="NCBI Taxonomy" id="80852"/>
    <lineage>
        <taxon>Bacteria</taxon>
        <taxon>Pseudomonadati</taxon>
        <taxon>Pseudomonadota</taxon>
        <taxon>Gammaproteobacteria</taxon>
        <taxon>Vibrionales</taxon>
        <taxon>Vibrionaceae</taxon>
        <taxon>Aliivibrio</taxon>
    </lineage>
</organism>
<evidence type="ECO:0000256" key="7">
    <source>
        <dbReference type="ARBA" id="ARBA00023098"/>
    </source>
</evidence>
<name>A0A090ITT3_9GAMM</name>
<dbReference type="InterPro" id="IPR043461">
    <property type="entry name" value="LpxH-like"/>
</dbReference>
<dbReference type="SUPFAM" id="SSF56300">
    <property type="entry name" value="Metallo-dependent phosphatases"/>
    <property type="match status" value="1"/>
</dbReference>
<comment type="pathway">
    <text evidence="10">Glycolipid biosynthesis; lipid IV(A) biosynthesis; lipid IV(A) from (3R)-3-hydroxytetradecanoyl-[acyl-carrier-protein] and UDP-N-acetyl-alpha-D-glucosamine: step 4/6.</text>
</comment>
<evidence type="ECO:0000256" key="6">
    <source>
        <dbReference type="ARBA" id="ARBA00022801"/>
    </source>
</evidence>
<evidence type="ECO:0000256" key="5">
    <source>
        <dbReference type="ARBA" id="ARBA00022723"/>
    </source>
</evidence>
<dbReference type="InterPro" id="IPR029052">
    <property type="entry name" value="Metallo-depent_PP-like"/>
</dbReference>
<keyword evidence="2 10" id="KW-0444">Lipid biosynthesis</keyword>
<gene>
    <name evidence="10 12" type="primary">lpxH</name>
    <name evidence="12" type="ORF">AWOD_I_1707</name>
</gene>
<feature type="binding site" evidence="10">
    <location>
        <position position="10"/>
    </location>
    <ligand>
        <name>Mn(2+)</name>
        <dbReference type="ChEBI" id="CHEBI:29035"/>
        <label>1</label>
    </ligand>
</feature>
<feature type="binding site" evidence="10">
    <location>
        <position position="8"/>
    </location>
    <ligand>
        <name>Mn(2+)</name>
        <dbReference type="ChEBI" id="CHEBI:29035"/>
        <label>1</label>
    </ligand>
</feature>
<evidence type="ECO:0000256" key="4">
    <source>
        <dbReference type="ARBA" id="ARBA00022556"/>
    </source>
</evidence>
<feature type="binding site" evidence="10">
    <location>
        <position position="79"/>
    </location>
    <ligand>
        <name>Mn(2+)</name>
        <dbReference type="ChEBI" id="CHEBI:29035"/>
        <label>2</label>
    </ligand>
</feature>
<dbReference type="PATRIC" id="fig|80852.17.peg.1760"/>
<reference evidence="13" key="1">
    <citation type="submission" date="2014-09" db="EMBL/GenBank/DDBJ databases">
        <authorList>
            <person name="Hjerde E."/>
        </authorList>
    </citation>
    <scope>NUCLEOTIDE SEQUENCE [LARGE SCALE GENOMIC DNA]</scope>
    <source>
        <strain evidence="13">06/09/139</strain>
    </source>
</reference>
<feature type="binding site" evidence="10">
    <location>
        <position position="164"/>
    </location>
    <ligand>
        <name>substrate</name>
    </ligand>
</feature>
<evidence type="ECO:0000313" key="13">
    <source>
        <dbReference type="Proteomes" id="UP000032427"/>
    </source>
</evidence>
<evidence type="ECO:0000256" key="8">
    <source>
        <dbReference type="ARBA" id="ARBA00023136"/>
    </source>
</evidence>
<dbReference type="EC" id="3.6.1.54" evidence="10"/>
<feature type="binding site" evidence="10">
    <location>
        <position position="195"/>
    </location>
    <ligand>
        <name>substrate</name>
    </ligand>
</feature>
<keyword evidence="8 10" id="KW-0472">Membrane</keyword>
<feature type="binding site" evidence="10">
    <location>
        <position position="195"/>
    </location>
    <ligand>
        <name>Mn(2+)</name>
        <dbReference type="ChEBI" id="CHEBI:29035"/>
        <label>2</label>
    </ligand>
</feature>
<dbReference type="GO" id="GO:0019897">
    <property type="term" value="C:extrinsic component of plasma membrane"/>
    <property type="evidence" value="ECO:0007669"/>
    <property type="project" value="UniProtKB-UniRule"/>
</dbReference>
<feature type="binding site" evidence="10">
    <location>
        <position position="41"/>
    </location>
    <ligand>
        <name>Mn(2+)</name>
        <dbReference type="ChEBI" id="CHEBI:29035"/>
        <label>2</label>
    </ligand>
</feature>
<keyword evidence="6 10" id="KW-0378">Hydrolase</keyword>
<comment type="catalytic activity">
    <reaction evidence="10">
        <text>UDP-2-N,3-O-bis[(3R)-3-hydroxytetradecanoyl]-alpha-D-glucosamine + H2O = 2-N,3-O-bis[(3R)-3-hydroxytetradecanoyl]-alpha-D-glucosaminyl 1-phosphate + UMP + 2 H(+)</text>
        <dbReference type="Rhea" id="RHEA:25213"/>
        <dbReference type="ChEBI" id="CHEBI:15377"/>
        <dbReference type="ChEBI" id="CHEBI:15378"/>
        <dbReference type="ChEBI" id="CHEBI:57865"/>
        <dbReference type="ChEBI" id="CHEBI:57957"/>
        <dbReference type="ChEBI" id="CHEBI:78847"/>
        <dbReference type="EC" id="3.6.1.54"/>
    </reaction>
</comment>
<proteinExistence type="inferred from homology"/>
<feature type="binding site" evidence="10">
    <location>
        <position position="41"/>
    </location>
    <ligand>
        <name>Mn(2+)</name>
        <dbReference type="ChEBI" id="CHEBI:29035"/>
        <label>1</label>
    </ligand>
</feature>
<evidence type="ECO:0000256" key="10">
    <source>
        <dbReference type="HAMAP-Rule" id="MF_00575"/>
    </source>
</evidence>
<dbReference type="STRING" id="80852.AWOD_I_1707"/>
<feature type="binding site" evidence="10">
    <location>
        <position position="197"/>
    </location>
    <ligand>
        <name>Mn(2+)</name>
        <dbReference type="ChEBI" id="CHEBI:29035"/>
        <label>1</label>
    </ligand>
</feature>
<keyword evidence="9 10" id="KW-0464">Manganese</keyword>
<dbReference type="UniPathway" id="UPA00359">
    <property type="reaction ID" value="UER00480"/>
</dbReference>
<dbReference type="NCBIfam" id="TIGR01854">
    <property type="entry name" value="lipid_A_lpxH"/>
    <property type="match status" value="1"/>
</dbReference>
<comment type="subcellular location">
    <subcellularLocation>
        <location evidence="10">Cell inner membrane</location>
        <topology evidence="10">Peripheral membrane protein</topology>
        <orientation evidence="10">Cytoplasmic side</orientation>
    </subcellularLocation>
</comment>
<dbReference type="InterPro" id="IPR004843">
    <property type="entry name" value="Calcineurin-like_PHP"/>
</dbReference>
<feature type="binding site" evidence="10">
    <location>
        <position position="114"/>
    </location>
    <ligand>
        <name>Mn(2+)</name>
        <dbReference type="ChEBI" id="CHEBI:29035"/>
        <label>2</label>
    </ligand>
</feature>
<dbReference type="EMBL" id="LN554846">
    <property type="protein sequence ID" value="CED71775.1"/>
    <property type="molecule type" value="Genomic_DNA"/>
</dbReference>
<dbReference type="KEGG" id="awd:AWOD_I_1707"/>
<evidence type="ECO:0000256" key="9">
    <source>
        <dbReference type="ARBA" id="ARBA00023211"/>
    </source>
</evidence>
<feature type="binding site" evidence="10">
    <location>
        <begin position="79"/>
        <end position="80"/>
    </location>
    <ligand>
        <name>substrate</name>
    </ligand>
</feature>
<comment type="function">
    <text evidence="10">Hydrolyzes the pyrophosphate bond of UDP-2,3-diacylglucosamine to yield 2,3-diacylglucosamine 1-phosphate (lipid X) and UMP by catalyzing the attack of water at the alpha-P atom. Involved in the biosynthesis of lipid A, a phosphorylated glycolipid that anchors the lipopolysaccharide to the outer membrane of the cell.</text>
</comment>
<dbReference type="NCBIfam" id="NF003743">
    <property type="entry name" value="PRK05340.1"/>
    <property type="match status" value="1"/>
</dbReference>
<accession>A0A090ITT3</accession>
<sequence>MTTLFISDLHLSPLRPDITDCFLDFMTTEAVHAEKLYVLGDLFEFWIGDDDNSPFNILIKDAFKALTQQGVECYFTQGNRDFLLNKRFCKETGVQLLDDHTVINIDGESVLVMHGDTLCIDDIKYQEFRAKVHQPWLQWVFNRIPLFIRQRIVKNVQDKIKAKKQHKTLTIMDVTQSEVEKVMSEKGVKRLIHGHTHRPDVHSFINHDEKMIRIVLGDWYKQGSILEYKNNKYTLHNKSFK</sequence>
<evidence type="ECO:0000256" key="1">
    <source>
        <dbReference type="ARBA" id="ARBA00022475"/>
    </source>
</evidence>
<feature type="domain" description="Calcineurin-like phosphoesterase" evidence="11">
    <location>
        <begin position="1"/>
        <end position="199"/>
    </location>
</feature>
<keyword evidence="4 10" id="KW-0441">Lipid A biosynthesis</keyword>
<dbReference type="CDD" id="cd07398">
    <property type="entry name" value="MPP_YbbF-LpxH"/>
    <property type="match status" value="1"/>
</dbReference>
<keyword evidence="3 10" id="KW-0997">Cell inner membrane</keyword>
<dbReference type="GO" id="GO:0030145">
    <property type="term" value="F:manganese ion binding"/>
    <property type="evidence" value="ECO:0007669"/>
    <property type="project" value="UniProtKB-UniRule"/>
</dbReference>
<dbReference type="OrthoDB" id="9783283at2"/>
<dbReference type="AlphaFoldDB" id="A0A090ITT3"/>
<feature type="binding site" evidence="10">
    <location>
        <position position="122"/>
    </location>
    <ligand>
        <name>substrate</name>
    </ligand>
</feature>
<dbReference type="PANTHER" id="PTHR34990">
    <property type="entry name" value="UDP-2,3-DIACYLGLUCOSAMINE HYDROLASE-RELATED"/>
    <property type="match status" value="1"/>
</dbReference>
<dbReference type="HAMAP" id="MF_00575">
    <property type="entry name" value="LpxH"/>
    <property type="match status" value="1"/>
</dbReference>
<protein>
    <recommendedName>
        <fullName evidence="10">UDP-2,3-diacylglucosamine hydrolase</fullName>
        <ecNumber evidence="10">3.6.1.54</ecNumber>
    </recommendedName>
    <alternativeName>
        <fullName evidence="10">UDP-2,3-diacylglucosamine diphosphatase</fullName>
    </alternativeName>
</protein>